<protein>
    <recommendedName>
        <fullName evidence="4">Glucosamine inositolphosphorylceramide transferase 1 N-terminal domain-containing protein</fullName>
    </recommendedName>
</protein>
<dbReference type="PANTHER" id="PTHR43772:SF2">
    <property type="entry name" value="PUTATIVE (AFU_ORTHOLOGUE AFUA_2G04480)-RELATED"/>
    <property type="match status" value="1"/>
</dbReference>
<reference evidence="5 6" key="1">
    <citation type="journal article" date="2015" name="Stand. Genomic Sci.">
        <title>Genomic Encyclopedia of Bacterial and Archaeal Type Strains, Phase III: the genomes of soil and plant-associated and newly described type strains.</title>
        <authorList>
            <person name="Whitman W.B."/>
            <person name="Woyke T."/>
            <person name="Klenk H.P."/>
            <person name="Zhou Y."/>
            <person name="Lilburn T.G."/>
            <person name="Beck B.J."/>
            <person name="De Vos P."/>
            <person name="Vandamme P."/>
            <person name="Eisen J.A."/>
            <person name="Garrity G."/>
            <person name="Hugenholtz P."/>
            <person name="Kyrpides N.C."/>
        </authorList>
    </citation>
    <scope>NUCLEOTIDE SEQUENCE [LARGE SCALE GENOMIC DNA]</scope>
    <source>
        <strain evidence="5 6">CGMCC 1.10136</strain>
    </source>
</reference>
<organism evidence="5 6">
    <name type="scientific">Aerolutibacter ruishenii</name>
    <dbReference type="NCBI Taxonomy" id="686800"/>
    <lineage>
        <taxon>Bacteria</taxon>
        <taxon>Pseudomonadati</taxon>
        <taxon>Pseudomonadota</taxon>
        <taxon>Gammaproteobacteria</taxon>
        <taxon>Lysobacterales</taxon>
        <taxon>Lysobacteraceae</taxon>
        <taxon>Aerolutibacter</taxon>
    </lineage>
</organism>
<dbReference type="AlphaFoldDB" id="A0A562LI14"/>
<dbReference type="GO" id="GO:0045493">
    <property type="term" value="P:xylan catabolic process"/>
    <property type="evidence" value="ECO:0007669"/>
    <property type="project" value="UniProtKB-KW"/>
</dbReference>
<dbReference type="EMBL" id="VLKP01000013">
    <property type="protein sequence ID" value="TWI07274.1"/>
    <property type="molecule type" value="Genomic_DNA"/>
</dbReference>
<sequence length="513" mass="56623">MNSVTECDMSGSDPVGDPSPLRQLYLEPHDAARPIKLKVVLAADMPRWIAGFIDLTDAEKWIEVSVHAAGKEFDASGADVLLAIGPRALANRLAGQPGQLCWWLDPSLVDLRNPPESLMSPMLRGETATVIELQLVSDGVPPICLARSAFSTQFGWPKRQVARGGGKLQTLLLRGLRHVAHGGHRSTGKVETLRLAGSEDPLGFGLSIWLATLSMANLARKLWARRSRKPPWVVAVRNDVTPLDPHAPTVDLPTFLVAPDGGYWADPCAVKYNGHRYLFVEEVTSSCKRGVITCLELIDKKVAKKLGVVLDEPGHLSYPQPFLWEGQWYMTVESGEARRISLYQAQEFPFRWSRRTDLLVGYFCADPTMHYHNGCWYLFANVVENGGSDWDELFLFVSDSLAGPFIPHPANPVVSDVRSARCAGRLFEHNGRLIRPAQDCSRCYGSAVVFNEVLELSPSCYRERSISRLDPSWVPGIERCHTYNRADGLELLDAVGNLDGAAQRVFIEGAAGA</sequence>
<proteinExistence type="predicted"/>
<dbReference type="Proteomes" id="UP000316471">
    <property type="component" value="Unassembled WGS sequence"/>
</dbReference>
<dbReference type="InterPro" id="IPR056442">
    <property type="entry name" value="GINT1_N"/>
</dbReference>
<evidence type="ECO:0000256" key="2">
    <source>
        <dbReference type="ARBA" id="ARBA00023277"/>
    </source>
</evidence>
<gene>
    <name evidence="5" type="ORF">IP93_02794</name>
</gene>
<feature type="region of interest" description="Disordered" evidence="3">
    <location>
        <begin position="1"/>
        <end position="21"/>
    </location>
</feature>
<evidence type="ECO:0000256" key="3">
    <source>
        <dbReference type="SAM" id="MobiDB-lite"/>
    </source>
</evidence>
<dbReference type="InterPro" id="IPR052176">
    <property type="entry name" value="Glycosyl_Hydrlase_43_Enz"/>
</dbReference>
<feature type="domain" description="Glucosamine inositolphosphorylceramide transferase 1 N-terminal" evidence="4">
    <location>
        <begin position="263"/>
        <end position="466"/>
    </location>
</feature>
<dbReference type="Pfam" id="PF24793">
    <property type="entry name" value="GINT1_N"/>
    <property type="match status" value="1"/>
</dbReference>
<evidence type="ECO:0000256" key="1">
    <source>
        <dbReference type="ARBA" id="ARBA00022651"/>
    </source>
</evidence>
<evidence type="ECO:0000313" key="5">
    <source>
        <dbReference type="EMBL" id="TWI07274.1"/>
    </source>
</evidence>
<accession>A0A562LI14</accession>
<keyword evidence="1" id="KW-0858">Xylan degradation</keyword>
<evidence type="ECO:0000259" key="4">
    <source>
        <dbReference type="Pfam" id="PF24793"/>
    </source>
</evidence>
<evidence type="ECO:0000313" key="6">
    <source>
        <dbReference type="Proteomes" id="UP000316471"/>
    </source>
</evidence>
<keyword evidence="2" id="KW-0119">Carbohydrate metabolism</keyword>
<name>A0A562LI14_9GAMM</name>
<keyword evidence="1" id="KW-0624">Polysaccharide degradation</keyword>
<dbReference type="SUPFAM" id="SSF75005">
    <property type="entry name" value="Arabinanase/levansucrase/invertase"/>
    <property type="match status" value="1"/>
</dbReference>
<dbReference type="PANTHER" id="PTHR43772">
    <property type="entry name" value="ENDO-1,4-BETA-XYLANASE"/>
    <property type="match status" value="1"/>
</dbReference>
<comment type="caution">
    <text evidence="5">The sequence shown here is derived from an EMBL/GenBank/DDBJ whole genome shotgun (WGS) entry which is preliminary data.</text>
</comment>
<keyword evidence="6" id="KW-1185">Reference proteome</keyword>
<dbReference type="Gene3D" id="2.115.10.20">
    <property type="entry name" value="Glycosyl hydrolase domain, family 43"/>
    <property type="match status" value="1"/>
</dbReference>
<dbReference type="InterPro" id="IPR023296">
    <property type="entry name" value="Glyco_hydro_beta-prop_sf"/>
</dbReference>